<keyword evidence="4" id="KW-1185">Reference proteome</keyword>
<dbReference type="EMBL" id="WIGO01000231">
    <property type="protein sequence ID" value="KAF6822646.1"/>
    <property type="molecule type" value="Genomic_DNA"/>
</dbReference>
<feature type="transmembrane region" description="Helical" evidence="2">
    <location>
        <begin position="151"/>
        <end position="174"/>
    </location>
</feature>
<feature type="compositionally biased region" description="Basic and acidic residues" evidence="1">
    <location>
        <begin position="1058"/>
        <end position="1071"/>
    </location>
</feature>
<keyword evidence="2" id="KW-0472">Membrane</keyword>
<evidence type="ECO:0000313" key="4">
    <source>
        <dbReference type="Proteomes" id="UP000654918"/>
    </source>
</evidence>
<keyword evidence="2" id="KW-0812">Transmembrane</keyword>
<name>A0A8H6N7U7_9PEZI</name>
<dbReference type="InterPro" id="IPR021840">
    <property type="entry name" value="DUF3433"/>
</dbReference>
<feature type="transmembrane region" description="Helical" evidence="2">
    <location>
        <begin position="41"/>
        <end position="64"/>
    </location>
</feature>
<dbReference type="AlphaFoldDB" id="A0A8H6N7U7"/>
<keyword evidence="2" id="KW-1133">Transmembrane helix</keyword>
<dbReference type="Pfam" id="PF11915">
    <property type="entry name" value="DUF3433"/>
    <property type="match status" value="1"/>
</dbReference>
<gene>
    <name evidence="3" type="ORF">CPLU01_11890</name>
</gene>
<evidence type="ECO:0000313" key="3">
    <source>
        <dbReference type="EMBL" id="KAF6822646.1"/>
    </source>
</evidence>
<reference evidence="3" key="1">
    <citation type="journal article" date="2020" name="Phytopathology">
        <title>Genome Sequence Resources of Colletotrichum truncatum, C. plurivorum, C. musicola, and C. sojae: Four Species Pathogenic to Soybean (Glycine max).</title>
        <authorList>
            <person name="Rogerio F."/>
            <person name="Boufleur T.R."/>
            <person name="Ciampi-Guillardi M."/>
            <person name="Sukno S.A."/>
            <person name="Thon M.R."/>
            <person name="Massola Junior N.S."/>
            <person name="Baroncelli R."/>
        </authorList>
    </citation>
    <scope>NUCLEOTIDE SEQUENCE</scope>
    <source>
        <strain evidence="3">LFN00145</strain>
    </source>
</reference>
<evidence type="ECO:0000256" key="1">
    <source>
        <dbReference type="SAM" id="MobiDB-lite"/>
    </source>
</evidence>
<protein>
    <submittedName>
        <fullName evidence="3">Uncharacterized protein</fullName>
    </submittedName>
</protein>
<proteinExistence type="predicted"/>
<evidence type="ECO:0000256" key="2">
    <source>
        <dbReference type="SAM" id="Phobius"/>
    </source>
</evidence>
<organism evidence="3 4">
    <name type="scientific">Colletotrichum plurivorum</name>
    <dbReference type="NCBI Taxonomy" id="2175906"/>
    <lineage>
        <taxon>Eukaryota</taxon>
        <taxon>Fungi</taxon>
        <taxon>Dikarya</taxon>
        <taxon>Ascomycota</taxon>
        <taxon>Pezizomycotina</taxon>
        <taxon>Sordariomycetes</taxon>
        <taxon>Hypocreomycetidae</taxon>
        <taxon>Glomerellales</taxon>
        <taxon>Glomerellaceae</taxon>
        <taxon>Colletotrichum</taxon>
        <taxon>Colletotrichum orchidearum species complex</taxon>
    </lineage>
</organism>
<dbReference type="PANTHER" id="PTHR37544">
    <property type="entry name" value="SPRAY-RELATED"/>
    <property type="match status" value="1"/>
</dbReference>
<sequence length="1097" mass="120125">MARHTPNDGASPAPNDPDERSPRTHLLQTTASERKPSQNIWLTRAVLVAFAIVSISCAAALLGLSRLVSSLNGLPLSISSSNYSWTYGPTAVLVIILAIWRQVDYHCRSMQPWWELSSGPSPAFKSVLVDYISPFQPMACVRAFRNGHYAVFLSILGFLLLKLIILLSTTLFFVQPTLHSETVTVRYLDHFDTESMWGRFGYYESLYGAGYDATIRASWQGASIRLPTLASNLSTISFPVDSFVPDISCEEASILILPTNISIAWYDLESPNCSAKEVLLNPTGCLLDTECPAKRSFHDQDMYLVDCTPMHTTGSNDNADSILRYAIIVGSYNIGPKDENGYNIVTKNNAAAVFCKVSYGLISATATQDLSNDQITFEHTPGRGNDTRLLPDLTEYEFASIFHANLQAASSTLRITPEVNVRYSPPIFQILAAGGNWAEIQDTLSKPSVLREVATEVLTGIANSFAKTSLLVEDLDQHPVEAMSQISTNKLHAGAQPIRAGIHCFPGSSPCNSPSMLKTLRHVGPSRWSELAHILKSMHFTALNGKALSIKASGESLVTCPSAAKAEKAPWMPLSARFPMVVLLFVQPILLVSILEVLGRISDQRKGFFSLESSNFVELSFVVRLASTLLVFTTGTMFTNLDSTISIFAPFSTLLVVSGLWVVGDPVQSYWTTQAAAQTWDRAWLAGNSTDNGAAVALNVIRHGGGRAPLTFRGDYGVLPRITPQILPASSRTFHSTYNTTILRPAFECDTLPQEAIVLKEITHQANASWNADDVLVKFTAATITLNGTLPPNCASKSHKEGIGGPKLNLNYDDSRRYDDPEKGDTGDTDIAAMELYSDEAKRWWNETDGEKNLAFKLKRFLSASLTVPSTPTTVGHRESFYFDIFFQHLTSDSGSYNNISAQFVGPENAERLKITVTQSYKEYMAHVIDLNFRSPDTMVIQGVASEPITRISIHPTSKLVLQALLATMTVLELVAYKLVKLRGTLPRNPCSIASTMGFLADSQLCDPGSGILPKNAAVMSEKELAQSLHGYVFSLGWWGGAGDRTKMTDPSAEEETGVERKPEPEVERTNRFGIDVGHADALGFCGKPEPREARLP</sequence>
<feature type="region of interest" description="Disordered" evidence="1">
    <location>
        <begin position="1045"/>
        <end position="1073"/>
    </location>
</feature>
<feature type="region of interest" description="Disordered" evidence="1">
    <location>
        <begin position="1"/>
        <end position="23"/>
    </location>
</feature>
<accession>A0A8H6N7U7</accession>
<feature type="transmembrane region" description="Helical" evidence="2">
    <location>
        <begin position="84"/>
        <end position="100"/>
    </location>
</feature>
<dbReference type="Proteomes" id="UP000654918">
    <property type="component" value="Unassembled WGS sequence"/>
</dbReference>
<comment type="caution">
    <text evidence="3">The sequence shown here is derived from an EMBL/GenBank/DDBJ whole genome shotgun (WGS) entry which is preliminary data.</text>
</comment>